<evidence type="ECO:0000256" key="11">
    <source>
        <dbReference type="HAMAP-Rule" id="MF_00059"/>
    </source>
</evidence>
<dbReference type="InterPro" id="IPR036643">
    <property type="entry name" value="RNApol_insert_sf"/>
</dbReference>
<evidence type="ECO:0000256" key="8">
    <source>
        <dbReference type="ARBA" id="ARBA00032524"/>
    </source>
</evidence>
<feature type="domain" description="DNA-directed RNA polymerase RpoA/D/Rpb3-type" evidence="12">
    <location>
        <begin position="16"/>
        <end position="224"/>
    </location>
</feature>
<evidence type="ECO:0000256" key="10">
    <source>
        <dbReference type="ARBA" id="ARBA00048552"/>
    </source>
</evidence>
<dbReference type="NCBIfam" id="TIGR02027">
    <property type="entry name" value="rpoA"/>
    <property type="match status" value="1"/>
</dbReference>
<comment type="caution">
    <text evidence="13">The sequence shown here is derived from an EMBL/GenBank/DDBJ whole genome shotgun (WGS) entry which is preliminary data.</text>
</comment>
<dbReference type="GO" id="GO:0046983">
    <property type="term" value="F:protein dimerization activity"/>
    <property type="evidence" value="ECO:0007669"/>
    <property type="project" value="InterPro"/>
</dbReference>
<evidence type="ECO:0000256" key="3">
    <source>
        <dbReference type="ARBA" id="ARBA00015972"/>
    </source>
</evidence>
<evidence type="ECO:0000256" key="9">
    <source>
        <dbReference type="ARBA" id="ARBA00033070"/>
    </source>
</evidence>
<keyword evidence="5 11" id="KW-0808">Transferase</keyword>
<evidence type="ECO:0000259" key="12">
    <source>
        <dbReference type="SMART" id="SM00662"/>
    </source>
</evidence>
<dbReference type="GO" id="GO:0006351">
    <property type="term" value="P:DNA-templated transcription"/>
    <property type="evidence" value="ECO:0007669"/>
    <property type="project" value="UniProtKB-UniRule"/>
</dbReference>
<dbReference type="InterPro" id="IPR011262">
    <property type="entry name" value="DNA-dir_RNA_pol_insert"/>
</dbReference>
<dbReference type="Gene3D" id="1.10.150.20">
    <property type="entry name" value="5' to 3' exonuclease, C-terminal subdomain"/>
    <property type="match status" value="1"/>
</dbReference>
<proteinExistence type="inferred from homology"/>
<accession>A0A1G2MEE5</accession>
<name>A0A1G2MEE5_9BACT</name>
<dbReference type="SUPFAM" id="SSF55257">
    <property type="entry name" value="RBP11-like subunits of RNA polymerase"/>
    <property type="match status" value="1"/>
</dbReference>
<dbReference type="GO" id="GO:0003899">
    <property type="term" value="F:DNA-directed RNA polymerase activity"/>
    <property type="evidence" value="ECO:0007669"/>
    <property type="project" value="UniProtKB-UniRule"/>
</dbReference>
<dbReference type="NCBIfam" id="NF003519">
    <property type="entry name" value="PRK05182.2-5"/>
    <property type="match status" value="1"/>
</dbReference>
<dbReference type="GO" id="GO:0005737">
    <property type="term" value="C:cytoplasm"/>
    <property type="evidence" value="ECO:0007669"/>
    <property type="project" value="UniProtKB-ARBA"/>
</dbReference>
<dbReference type="SUPFAM" id="SSF56553">
    <property type="entry name" value="Insert subdomain of RNA polymerase alpha subunit"/>
    <property type="match status" value="1"/>
</dbReference>
<evidence type="ECO:0000256" key="5">
    <source>
        <dbReference type="ARBA" id="ARBA00022679"/>
    </source>
</evidence>
<evidence type="ECO:0000256" key="2">
    <source>
        <dbReference type="ARBA" id="ARBA00012418"/>
    </source>
</evidence>
<dbReference type="EMBL" id="MHRK01000056">
    <property type="protein sequence ID" value="OHA22266.1"/>
    <property type="molecule type" value="Genomic_DNA"/>
</dbReference>
<dbReference type="Proteomes" id="UP000177130">
    <property type="component" value="Unassembled WGS sequence"/>
</dbReference>
<dbReference type="InterPro" id="IPR011260">
    <property type="entry name" value="RNAP_asu_C"/>
</dbReference>
<dbReference type="SMART" id="SM00662">
    <property type="entry name" value="RPOLD"/>
    <property type="match status" value="1"/>
</dbReference>
<dbReference type="EC" id="2.7.7.6" evidence="2 11"/>
<keyword evidence="7 11" id="KW-0804">Transcription</keyword>
<comment type="subunit">
    <text evidence="11">Homodimer. The RNAP catalytic core consists of 2 alpha, 1 beta, 1 beta' and 1 omega subunit. When a sigma factor is associated with the core the holoenzyme is formed, which can initiate transcription.</text>
</comment>
<dbReference type="Pfam" id="PF01000">
    <property type="entry name" value="RNA_pol_A_bac"/>
    <property type="match status" value="1"/>
</dbReference>
<dbReference type="STRING" id="1802306.A3C72_04130"/>
<keyword evidence="4 11" id="KW-0240">DNA-directed RNA polymerase</keyword>
<comment type="catalytic activity">
    <reaction evidence="10 11">
        <text>RNA(n) + a ribonucleoside 5'-triphosphate = RNA(n+1) + diphosphate</text>
        <dbReference type="Rhea" id="RHEA:21248"/>
        <dbReference type="Rhea" id="RHEA-COMP:14527"/>
        <dbReference type="Rhea" id="RHEA-COMP:17342"/>
        <dbReference type="ChEBI" id="CHEBI:33019"/>
        <dbReference type="ChEBI" id="CHEBI:61557"/>
        <dbReference type="ChEBI" id="CHEBI:140395"/>
        <dbReference type="EC" id="2.7.7.6"/>
    </reaction>
</comment>
<dbReference type="InterPro" id="IPR036603">
    <property type="entry name" value="RBP11-like"/>
</dbReference>
<dbReference type="InterPro" id="IPR011773">
    <property type="entry name" value="DNA-dir_RpoA"/>
</dbReference>
<comment type="domain">
    <text evidence="11">The N-terminal domain is essential for RNAP assembly and basal transcription, whereas the C-terminal domain is involved in interaction with transcriptional regulators and with upstream promoter elements.</text>
</comment>
<keyword evidence="6 11" id="KW-0548">Nucleotidyltransferase</keyword>
<dbReference type="Gene3D" id="3.30.1360.10">
    <property type="entry name" value="RNA polymerase, RBP11-like subunit"/>
    <property type="match status" value="1"/>
</dbReference>
<evidence type="ECO:0000256" key="6">
    <source>
        <dbReference type="ARBA" id="ARBA00022695"/>
    </source>
</evidence>
<dbReference type="FunFam" id="2.170.120.12:FF:000001">
    <property type="entry name" value="DNA-directed RNA polymerase subunit alpha"/>
    <property type="match status" value="1"/>
</dbReference>
<dbReference type="SUPFAM" id="SSF47789">
    <property type="entry name" value="C-terminal domain of RNA polymerase alpha subunit"/>
    <property type="match status" value="1"/>
</dbReference>
<organism evidence="13 14">
    <name type="scientific">Candidatus Taylorbacteria bacterium RIFCSPHIGHO2_02_FULL_43_32b</name>
    <dbReference type="NCBI Taxonomy" id="1802306"/>
    <lineage>
        <taxon>Bacteria</taxon>
        <taxon>Candidatus Tayloriibacteriota</taxon>
    </lineage>
</organism>
<dbReference type="Pfam" id="PF03118">
    <property type="entry name" value="RNA_pol_A_CTD"/>
    <property type="match status" value="1"/>
</dbReference>
<feature type="region of interest" description="Alpha N-terminal domain (alpha-NTD)" evidence="11">
    <location>
        <begin position="1"/>
        <end position="225"/>
    </location>
</feature>
<evidence type="ECO:0000313" key="13">
    <source>
        <dbReference type="EMBL" id="OHA22266.1"/>
    </source>
</evidence>
<evidence type="ECO:0000256" key="4">
    <source>
        <dbReference type="ARBA" id="ARBA00022478"/>
    </source>
</evidence>
<comment type="similarity">
    <text evidence="1 11">Belongs to the RNA polymerase alpha chain family.</text>
</comment>
<protein>
    <recommendedName>
        <fullName evidence="3 11">DNA-directed RNA polymerase subunit alpha</fullName>
        <shortName evidence="11">RNAP subunit alpha</shortName>
        <ecNumber evidence="2 11">2.7.7.6</ecNumber>
    </recommendedName>
    <alternativeName>
        <fullName evidence="9 11">RNA polymerase subunit alpha</fullName>
    </alternativeName>
    <alternativeName>
        <fullName evidence="8 11">Transcriptase subunit alpha</fullName>
    </alternativeName>
</protein>
<evidence type="ECO:0000256" key="7">
    <source>
        <dbReference type="ARBA" id="ARBA00023163"/>
    </source>
</evidence>
<dbReference type="AlphaFoldDB" id="A0A1G2MEE5"/>
<reference evidence="13 14" key="1">
    <citation type="journal article" date="2016" name="Nat. Commun.">
        <title>Thousands of microbial genomes shed light on interconnected biogeochemical processes in an aquifer system.</title>
        <authorList>
            <person name="Anantharaman K."/>
            <person name="Brown C.T."/>
            <person name="Hug L.A."/>
            <person name="Sharon I."/>
            <person name="Castelle C.J."/>
            <person name="Probst A.J."/>
            <person name="Thomas B.C."/>
            <person name="Singh A."/>
            <person name="Wilkins M.J."/>
            <person name="Karaoz U."/>
            <person name="Brodie E.L."/>
            <person name="Williams K.H."/>
            <person name="Hubbard S.S."/>
            <person name="Banfield J.F."/>
        </authorList>
    </citation>
    <scope>NUCLEOTIDE SEQUENCE [LARGE SCALE GENOMIC DNA]</scope>
</reference>
<dbReference type="CDD" id="cd06928">
    <property type="entry name" value="RNAP_alpha_NTD"/>
    <property type="match status" value="1"/>
</dbReference>
<dbReference type="GO" id="GO:0003677">
    <property type="term" value="F:DNA binding"/>
    <property type="evidence" value="ECO:0007669"/>
    <property type="project" value="UniProtKB-UniRule"/>
</dbReference>
<evidence type="ECO:0000256" key="1">
    <source>
        <dbReference type="ARBA" id="ARBA00007123"/>
    </source>
</evidence>
<comment type="function">
    <text evidence="11">DNA-dependent RNA polymerase catalyzes the transcription of DNA into RNA using the four ribonucleoside triphosphates as substrates.</text>
</comment>
<dbReference type="HAMAP" id="MF_00059">
    <property type="entry name" value="RNApol_bact_RpoA"/>
    <property type="match status" value="1"/>
</dbReference>
<dbReference type="NCBIfam" id="NF003513">
    <property type="entry name" value="PRK05182.1-2"/>
    <property type="match status" value="1"/>
</dbReference>
<sequence>MVLPSKPRIVKEEENSGSFEIDGLYPGYGHTLGNSLRRIILSSLPGVAPVGVKIEGISHEFSTVTGVKEDVISILLNLKKVIMKMTGEGTQVLRLKAKGVKEVTAGDLELPGQITVLNPEQHLAFLTDKNASLDMEIMVEEGLGYVSKEALRKDKVAVGDIALDASFTPIRRVNYEVENMRVGNRTDFNRLRIFIETNGTITSKEALEKSIRIMIEQLKAVVGFEEPVLEVQTEEKIEDSKPKEDSRKEIDPEILKTRIEALQLSQRTQNALNNANIRTVGGLARKSEEDILDIDGLGTKGVQEIKKVLTDLGINLR</sequence>
<dbReference type="Pfam" id="PF01193">
    <property type="entry name" value="RNA_pol_L"/>
    <property type="match status" value="1"/>
</dbReference>
<dbReference type="InterPro" id="IPR011263">
    <property type="entry name" value="DNA-dir_RNA_pol_RpoA/D/Rpb3"/>
</dbReference>
<evidence type="ECO:0000313" key="14">
    <source>
        <dbReference type="Proteomes" id="UP000177130"/>
    </source>
</evidence>
<gene>
    <name evidence="11" type="primary">rpoA</name>
    <name evidence="13" type="ORF">A3C72_04130</name>
</gene>
<feature type="region of interest" description="Alpha C-terminal domain (alpha-CTD)" evidence="11">
    <location>
        <begin position="250"/>
        <end position="317"/>
    </location>
</feature>
<dbReference type="Gene3D" id="2.170.120.12">
    <property type="entry name" value="DNA-directed RNA polymerase, insert domain"/>
    <property type="match status" value="1"/>
</dbReference>
<dbReference type="GO" id="GO:0000428">
    <property type="term" value="C:DNA-directed RNA polymerase complex"/>
    <property type="evidence" value="ECO:0007669"/>
    <property type="project" value="UniProtKB-KW"/>
</dbReference>